<name>A0A7H0H1I7_9BACT</name>
<accession>A0A7H0H1I7</accession>
<evidence type="ECO:0000259" key="1">
    <source>
        <dbReference type="Pfam" id="PF16289"/>
    </source>
</evidence>
<keyword evidence="3" id="KW-1185">Reference proteome</keyword>
<geneLocation type="plasmid" evidence="2 3">
    <name>p_unnamed2</name>
</geneLocation>
<dbReference type="Pfam" id="PF16289">
    <property type="entry name" value="PIN_12"/>
    <property type="match status" value="1"/>
</dbReference>
<dbReference type="RefSeq" id="WP_187734562.1">
    <property type="nucleotide sequence ID" value="NZ_BMFN01000006.1"/>
</dbReference>
<dbReference type="EMBL" id="CP060786">
    <property type="protein sequence ID" value="QNP54403.1"/>
    <property type="molecule type" value="Genomic_DNA"/>
</dbReference>
<proteinExistence type="predicted"/>
<keyword evidence="2" id="KW-0614">Plasmid</keyword>
<gene>
    <name evidence="2" type="ORF">H9L05_21740</name>
</gene>
<feature type="domain" description="DUF4935" evidence="1">
    <location>
        <begin position="3"/>
        <end position="174"/>
    </location>
</feature>
<sequence length="203" mass="23293">MHVFLETNFVLELALRQQEYNYCERIRQQARSTPPPYTLYVPHYALSEAFQRLRPLKSERAQYEQYVLTQIEQHLREDDSDADAMDAFKRTLTTLLAERTRTQTQRLYSIVAELIEEAPGPALTPTSVAEAQELAERHGLQVQDALIYACVLAAMRELPADAPKLFVSRNRQDFSKSSILEELNRLNSDYVATFQAAAGKLRV</sequence>
<organism evidence="2 3">
    <name type="scientific">Hymenobacter qilianensis</name>
    <dbReference type="NCBI Taxonomy" id="1385715"/>
    <lineage>
        <taxon>Bacteria</taxon>
        <taxon>Pseudomonadati</taxon>
        <taxon>Bacteroidota</taxon>
        <taxon>Cytophagia</taxon>
        <taxon>Cytophagales</taxon>
        <taxon>Hymenobacteraceae</taxon>
        <taxon>Hymenobacter</taxon>
    </lineage>
</organism>
<dbReference type="InterPro" id="IPR032557">
    <property type="entry name" value="DUF4935"/>
</dbReference>
<evidence type="ECO:0000313" key="3">
    <source>
        <dbReference type="Proteomes" id="UP000516093"/>
    </source>
</evidence>
<dbReference type="AlphaFoldDB" id="A0A7H0H1I7"/>
<dbReference type="Proteomes" id="UP000516093">
    <property type="component" value="Plasmid p_unnamed2"/>
</dbReference>
<dbReference type="KEGG" id="hqi:H9L05_21740"/>
<protein>
    <recommendedName>
        <fullName evidence="1">DUF4935 domain-containing protein</fullName>
    </recommendedName>
</protein>
<evidence type="ECO:0000313" key="2">
    <source>
        <dbReference type="EMBL" id="QNP54403.1"/>
    </source>
</evidence>
<reference evidence="2 3" key="1">
    <citation type="submission" date="2020-08" db="EMBL/GenBank/DDBJ databases">
        <title>Genome sequence of Hymenobacter qilianensis JCM 19763T.</title>
        <authorList>
            <person name="Hyun D.-W."/>
            <person name="Bae J.-W."/>
        </authorList>
    </citation>
    <scope>NUCLEOTIDE SEQUENCE [LARGE SCALE GENOMIC DNA]</scope>
    <source>
        <strain evidence="2 3">JCM 19763</strain>
        <plasmid evidence="2 3">p_unnamed2</plasmid>
    </source>
</reference>